<dbReference type="RefSeq" id="WP_115816592.1">
    <property type="nucleotide sequence ID" value="NZ_QRDV01000002.1"/>
</dbReference>
<dbReference type="InterPro" id="IPR014976">
    <property type="entry name" value="AbpA_HamA_C"/>
</dbReference>
<name>A0A3D9H732_9FLAO</name>
<organism evidence="2 3">
    <name type="scientific">Winogradskyella eximia</name>
    <dbReference type="NCBI Taxonomy" id="262006"/>
    <lineage>
        <taxon>Bacteria</taxon>
        <taxon>Pseudomonadati</taxon>
        <taxon>Bacteroidota</taxon>
        <taxon>Flavobacteriia</taxon>
        <taxon>Flavobacteriales</taxon>
        <taxon>Flavobacteriaceae</taxon>
        <taxon>Winogradskyella</taxon>
    </lineage>
</organism>
<comment type="caution">
    <text evidence="2">The sequence shown here is derived from an EMBL/GenBank/DDBJ whole genome shotgun (WGS) entry which is preliminary data.</text>
</comment>
<feature type="domain" description="Anti-bacteriophage protein A/HamA C-terminal" evidence="1">
    <location>
        <begin position="22"/>
        <end position="299"/>
    </location>
</feature>
<dbReference type="Pfam" id="PF08878">
    <property type="entry name" value="HamA"/>
    <property type="match status" value="1"/>
</dbReference>
<reference evidence="2 3" key="1">
    <citation type="submission" date="2018-07" db="EMBL/GenBank/DDBJ databases">
        <title>Genomic Encyclopedia of Type Strains, Phase III (KMG-III): the genomes of soil and plant-associated and newly described type strains.</title>
        <authorList>
            <person name="Whitman W."/>
        </authorList>
    </citation>
    <scope>NUCLEOTIDE SEQUENCE [LARGE SCALE GENOMIC DNA]</scope>
    <source>
        <strain evidence="2 3">CECT 7946</strain>
    </source>
</reference>
<dbReference type="Proteomes" id="UP000256980">
    <property type="component" value="Unassembled WGS sequence"/>
</dbReference>
<dbReference type="EMBL" id="QRDV01000002">
    <property type="protein sequence ID" value="RED45282.1"/>
    <property type="molecule type" value="Genomic_DNA"/>
</dbReference>
<protein>
    <submittedName>
        <fullName evidence="2">Uncharacterized protein DUF1837</fullName>
    </submittedName>
</protein>
<evidence type="ECO:0000313" key="3">
    <source>
        <dbReference type="Proteomes" id="UP000256980"/>
    </source>
</evidence>
<evidence type="ECO:0000313" key="2">
    <source>
        <dbReference type="EMBL" id="RED45282.1"/>
    </source>
</evidence>
<dbReference type="AlphaFoldDB" id="A0A3D9H732"/>
<keyword evidence="3" id="KW-1185">Reference proteome</keyword>
<dbReference type="OrthoDB" id="6396828at2"/>
<gene>
    <name evidence="2" type="ORF">DFQ10_102150</name>
</gene>
<evidence type="ECO:0000259" key="1">
    <source>
        <dbReference type="Pfam" id="PF08878"/>
    </source>
</evidence>
<accession>A0A3D9H732</accession>
<proteinExistence type="predicted"/>
<sequence>MTKKLDEIDWLKLLKVDPIKFKAWFNLVEEKKVDELTVKFYSLKFTNDKPDYEGFIRYLYNQVESYVFEEIEIKEIREDGDNPQEKALSYFGDIDPISDGSYGELILYLFVEAILQAPLVVHKVSQTYNDNDQVKGSDGIFIGNINDKPTLLIGESKMRNSFNKCVKDALESLSRYINTPEAIERELCVAKKHLSRDLNNLDKETLDLIYKSFRTKQPEFNEYDLCYPAFLMYKEDKINEMLSKKLPDIEKEINTFLSSLKKKRIKYITKSLPKTNDITLEFFMMPVNNVNDFRKLCYDVFHENKV</sequence>